<reference evidence="1 2" key="1">
    <citation type="submission" date="2016-02" db="EMBL/GenBank/DDBJ databases">
        <title>Complete genome sequence of a polyvalent bacteriophage, SEGD1, simultaneously inhibiting both Salmonella enterica and Escherichia coli O157:H7.</title>
        <authorList>
            <person name="Fan J."/>
            <person name="Ma J."/>
        </authorList>
    </citation>
    <scope>NUCLEOTIDE SEQUENCE [LARGE SCALE GENOMIC DNA]</scope>
</reference>
<evidence type="ECO:0000313" key="2">
    <source>
        <dbReference type="Proteomes" id="UP000223976"/>
    </source>
</evidence>
<protein>
    <submittedName>
        <fullName evidence="1">Uncharacterized protein</fullName>
    </submittedName>
</protein>
<gene>
    <name evidence="1" type="ORF">SEGD1_041</name>
</gene>
<organism evidence="1 2">
    <name type="scientific">Enterobacteria phage SEGD1</name>
    <dbReference type="NCBI Taxonomy" id="1805456"/>
    <lineage>
        <taxon>Viruses</taxon>
        <taxon>Duplodnaviria</taxon>
        <taxon>Heunggongvirae</taxon>
        <taxon>Uroviricota</taxon>
        <taxon>Caudoviricetes</taxon>
        <taxon>Chimalliviridae</taxon>
        <taxon>Seoulvirus</taxon>
        <taxon>Seoulvirus SPN3US</taxon>
    </lineage>
</organism>
<accession>A0A142IIA2</accession>
<evidence type="ECO:0000313" key="1">
    <source>
        <dbReference type="EMBL" id="AMR59690.1"/>
    </source>
</evidence>
<name>A0A142IIA2_9CAUD</name>
<dbReference type="EMBL" id="KU726251">
    <property type="protein sequence ID" value="AMR59690.1"/>
    <property type="molecule type" value="Genomic_DNA"/>
</dbReference>
<sequence length="206" mass="23196">MSRRKKKPAYNPRKDARDFVKAMMQSVLKKQAVFIESTEFLSGKIDREREVTEAITHEELKAFTLKALDEAQAAFLGMCQQGKELFGKLIVEADAKAVPVFDMLNDNSKTWKEIKDQFHVDHTELSLIDQRANMLAMDIQGTSIEIFSTYNAKVKFVKQALNNGHTVEQAEVLLAEALANNSKELPKNAIVDHNDVVVETEEAANV</sequence>
<dbReference type="Proteomes" id="UP000223976">
    <property type="component" value="Segment"/>
</dbReference>
<proteinExistence type="predicted"/>